<evidence type="ECO:0000313" key="2">
    <source>
        <dbReference type="EMBL" id="AIV03694.1"/>
    </source>
</evidence>
<dbReference type="eggNOG" id="COG5492">
    <property type="taxonomic scope" value="Bacteria"/>
</dbReference>
<dbReference type="SUPFAM" id="SSF52058">
    <property type="entry name" value="L domain-like"/>
    <property type="match status" value="2"/>
</dbReference>
<dbReference type="HOGENOM" id="CLU_316580_0_0_14"/>
<dbReference type="NCBIfam" id="NF038275">
    <property type="entry name" value="Myrrnad"/>
    <property type="match status" value="3"/>
</dbReference>
<protein>
    <submittedName>
        <fullName evidence="2">BspA-like protein</fullName>
    </submittedName>
</protein>
<accession>A0A097SSY3</accession>
<dbReference type="STRING" id="1318617.MGM1_3220"/>
<dbReference type="Proteomes" id="UP000030066">
    <property type="component" value="Chromosome"/>
</dbReference>
<sequence length="965" mass="102887">MKIKNFNKFLIGLAIVSSGLAGTILYNSNIHSSLVVENKATNDISWGIDGNGNIWPTDRSKVSGEITIPNTVDGKVVTGIANYAFIFCNKLISITISNNVTSIGIGAFGNCSSLKTFNIPGSVTSIANYAFQGCSSLISINIPSSVTSIGIQAFQNCSALTSVNFAEGSKLNSIGKYAFSECASLTSVNIPNSVTSIALQAFRDCSSLTDVTFNWNIDQLVTGKLILGTDLFNNTSSSQTINFHIPLGTKVQYTGTFTRYILGFNITANWISYIQWSITNDGLISPADKRQIQGEITIPDTVSGKVVTGIANAAFKDCALLTSVTFAEGSKLTSIGDRAFDSCSALTSINIPSGVTSIGGWAFSGCFKLISITFAEGSKLTSIGKNAFWVCSALTSITIPSGVTSIGKEAFSYCPLTSIEFAGNQTYDWVPTVEGGITVGGYIIQKGNDLSTNTVVGCLAYGKINIKLPDGKTSIIGNAFSCCSGITHIGISDNVTNIGGTAFWNCTSLTSIIIPSSITSIGETAFGNCDKMGTITFNWNEEQLIKLTLGNNLIRNDTSSQTINFHIPWGTKDQYKAKFTKDILGTNVTANWIDDIQWSITDDGFISPANKDLIKGDVTIPNTVGGKVVTGIANSAFNGCGSLKSVNFAEGSKLNSIGENAFESCTSLTSINIPSSVTSIGEKAFRDCTSLISITVPSSVTSIGDYAFVSCPLTNIKFTDNDTYKRVSTKSKDGKEIGVYIINKNGDLSNNTVTGCLAYGKIDIKLPDGKTNISDYAFSGCSALTSINIPNNVTSIGYRAFSGCSSLTSVTFAEGSQLTSIGSYAFNLCSSLTSIDIPNSVNTIRDQAFDQCNSLTDVYFNWNKLQLGNLSLGNYLFRSVSSSVAQTINFHIPLGTKDQYNAKFTQKILGTNITANWIEDNPPVPSSNSNLGLILGLTFGFIILIGIGSYLGYRYYKHRKAINKK</sequence>
<organism evidence="2 3">
    <name type="scientific">Candidatus Malacoplasma girerdii</name>
    <dbReference type="NCBI Taxonomy" id="1318617"/>
    <lineage>
        <taxon>Bacteria</taxon>
        <taxon>Bacillati</taxon>
        <taxon>Mycoplasmatota</taxon>
        <taxon>Mycoplasmoidales</taxon>
        <taxon>Mycoplasmoidaceae</taxon>
        <taxon>Malacoplasma</taxon>
    </lineage>
</organism>
<keyword evidence="3" id="KW-1185">Reference proteome</keyword>
<dbReference type="InterPro" id="IPR026906">
    <property type="entry name" value="LRR_5"/>
</dbReference>
<evidence type="ECO:0000313" key="3">
    <source>
        <dbReference type="Proteomes" id="UP000030066"/>
    </source>
</evidence>
<keyword evidence="1" id="KW-0472">Membrane</keyword>
<dbReference type="EMBL" id="CP007711">
    <property type="protein sequence ID" value="AIV03694.1"/>
    <property type="molecule type" value="Genomic_DNA"/>
</dbReference>
<dbReference type="PANTHER" id="PTHR45661:SF3">
    <property type="entry name" value="IG-LIKE DOMAIN-CONTAINING PROTEIN"/>
    <property type="match status" value="1"/>
</dbReference>
<reference evidence="2 3" key="1">
    <citation type="journal article" date="2014" name="PLoS ONE">
        <title>An emerging Mycoplasma associated with trichomoniasis, vaginal infection and disease.</title>
        <authorList>
            <consortium name="Vaginal Microbiome Consortium"/>
            <person name="Fettweis J.M."/>
            <person name="Serrano M.G."/>
            <person name="Huang B."/>
            <person name="Brooks J.P."/>
            <person name="Glascock A.L."/>
            <person name="Sheth N.U."/>
            <person name="Strauss J.F.III."/>
            <person name="Jefferson K.K."/>
            <person name="Buck G.A."/>
        </authorList>
    </citation>
    <scope>NUCLEOTIDE SEQUENCE [LARGE SCALE GENOMIC DNA]</scope>
    <source>
        <strain evidence="2 3">VCU_M1</strain>
    </source>
</reference>
<dbReference type="PANTHER" id="PTHR45661">
    <property type="entry name" value="SURFACE ANTIGEN"/>
    <property type="match status" value="1"/>
</dbReference>
<dbReference type="AlphaFoldDB" id="A0A097SSY3"/>
<dbReference type="InterPro" id="IPR053139">
    <property type="entry name" value="Surface_bspA-like"/>
</dbReference>
<evidence type="ECO:0000256" key="1">
    <source>
        <dbReference type="SAM" id="Phobius"/>
    </source>
</evidence>
<dbReference type="KEGG" id="mgj:MGM1_3220"/>
<gene>
    <name evidence="2" type="ORF">MGM1_3220</name>
</gene>
<dbReference type="Pfam" id="PF13306">
    <property type="entry name" value="LRR_5"/>
    <property type="match status" value="5"/>
</dbReference>
<feature type="transmembrane region" description="Helical" evidence="1">
    <location>
        <begin position="931"/>
        <end position="956"/>
    </location>
</feature>
<keyword evidence="1" id="KW-1133">Transmembrane helix</keyword>
<dbReference type="InterPro" id="IPR032675">
    <property type="entry name" value="LRR_dom_sf"/>
</dbReference>
<proteinExistence type="predicted"/>
<keyword evidence="1" id="KW-0812">Transmembrane</keyword>
<dbReference type="Gene3D" id="3.80.10.10">
    <property type="entry name" value="Ribonuclease Inhibitor"/>
    <property type="match status" value="4"/>
</dbReference>
<name>A0A097SSY3_9BACT</name>
<dbReference type="NCBIfam" id="NF033158">
    <property type="entry name" value="Myrrcad"/>
    <property type="match status" value="1"/>
</dbReference>